<protein>
    <recommendedName>
        <fullName evidence="8">Protein kinase domain-containing protein</fullName>
    </recommendedName>
</protein>
<dbReference type="InterPro" id="IPR011009">
    <property type="entry name" value="Kinase-like_dom_sf"/>
</dbReference>
<evidence type="ECO:0000313" key="9">
    <source>
        <dbReference type="EMBL" id="KAJ8940449.1"/>
    </source>
</evidence>
<name>A0AAV8XQY7_9CUCU</name>
<accession>A0AAV8XQY7</accession>
<dbReference type="Proteomes" id="UP001162162">
    <property type="component" value="Unassembled WGS sequence"/>
</dbReference>
<feature type="non-terminal residue" evidence="9">
    <location>
        <position position="1"/>
    </location>
</feature>
<evidence type="ECO:0000313" key="10">
    <source>
        <dbReference type="Proteomes" id="UP001162162"/>
    </source>
</evidence>
<dbReference type="SUPFAM" id="SSF56112">
    <property type="entry name" value="Protein kinase-like (PK-like)"/>
    <property type="match status" value="1"/>
</dbReference>
<keyword evidence="1 7" id="KW-0723">Serine/threonine-protein kinase</keyword>
<dbReference type="FunFam" id="1.10.510.10:FF:000571">
    <property type="entry name" value="Maternal embryonic leucine zipper kinase"/>
    <property type="match status" value="1"/>
</dbReference>
<dbReference type="PROSITE" id="PS50011">
    <property type="entry name" value="PROTEIN_KINASE_DOM"/>
    <property type="match status" value="1"/>
</dbReference>
<keyword evidence="5 6" id="KW-0067">ATP-binding</keyword>
<organism evidence="9 10">
    <name type="scientific">Aromia moschata</name>
    <dbReference type="NCBI Taxonomy" id="1265417"/>
    <lineage>
        <taxon>Eukaryota</taxon>
        <taxon>Metazoa</taxon>
        <taxon>Ecdysozoa</taxon>
        <taxon>Arthropoda</taxon>
        <taxon>Hexapoda</taxon>
        <taxon>Insecta</taxon>
        <taxon>Pterygota</taxon>
        <taxon>Neoptera</taxon>
        <taxon>Endopterygota</taxon>
        <taxon>Coleoptera</taxon>
        <taxon>Polyphaga</taxon>
        <taxon>Cucujiformia</taxon>
        <taxon>Chrysomeloidea</taxon>
        <taxon>Cerambycidae</taxon>
        <taxon>Cerambycinae</taxon>
        <taxon>Callichromatini</taxon>
        <taxon>Aromia</taxon>
    </lineage>
</organism>
<reference evidence="9" key="1">
    <citation type="journal article" date="2023" name="Insect Mol. Biol.">
        <title>Genome sequencing provides insights into the evolution of gene families encoding plant cell wall-degrading enzymes in longhorned beetles.</title>
        <authorList>
            <person name="Shin N.R."/>
            <person name="Okamura Y."/>
            <person name="Kirsch R."/>
            <person name="Pauchet Y."/>
        </authorList>
    </citation>
    <scope>NUCLEOTIDE SEQUENCE</scope>
    <source>
        <strain evidence="9">AMC_N1</strain>
    </source>
</reference>
<evidence type="ECO:0000256" key="2">
    <source>
        <dbReference type="ARBA" id="ARBA00022679"/>
    </source>
</evidence>
<dbReference type="PROSITE" id="PS00107">
    <property type="entry name" value="PROTEIN_KINASE_ATP"/>
    <property type="match status" value="1"/>
</dbReference>
<dbReference type="Pfam" id="PF00069">
    <property type="entry name" value="Pkinase"/>
    <property type="match status" value="1"/>
</dbReference>
<evidence type="ECO:0000256" key="5">
    <source>
        <dbReference type="ARBA" id="ARBA00022840"/>
    </source>
</evidence>
<evidence type="ECO:0000256" key="1">
    <source>
        <dbReference type="ARBA" id="ARBA00022527"/>
    </source>
</evidence>
<dbReference type="AlphaFoldDB" id="A0AAV8XQY7"/>
<evidence type="ECO:0000256" key="4">
    <source>
        <dbReference type="ARBA" id="ARBA00022777"/>
    </source>
</evidence>
<evidence type="ECO:0000256" key="6">
    <source>
        <dbReference type="PROSITE-ProRule" id="PRU10141"/>
    </source>
</evidence>
<proteinExistence type="inferred from homology"/>
<feature type="binding site" evidence="6">
    <location>
        <position position="40"/>
    </location>
    <ligand>
        <name>ATP</name>
        <dbReference type="ChEBI" id="CHEBI:30616"/>
    </ligand>
</feature>
<evidence type="ECO:0000256" key="7">
    <source>
        <dbReference type="RuleBase" id="RU000304"/>
    </source>
</evidence>
<keyword evidence="4" id="KW-0418">Kinase</keyword>
<dbReference type="InterPro" id="IPR017441">
    <property type="entry name" value="Protein_kinase_ATP_BS"/>
</dbReference>
<dbReference type="InterPro" id="IPR000719">
    <property type="entry name" value="Prot_kinase_dom"/>
</dbReference>
<feature type="domain" description="Protein kinase" evidence="8">
    <location>
        <begin position="11"/>
        <end position="263"/>
    </location>
</feature>
<comment type="caution">
    <text evidence="9">The sequence shown here is derived from an EMBL/GenBank/DDBJ whole genome shotgun (WGS) entry which is preliminary data.</text>
</comment>
<keyword evidence="2" id="KW-0808">Transferase</keyword>
<dbReference type="FunFam" id="3.30.200.20:FF:000315">
    <property type="entry name" value="Calcium-dependent protein kinase 3"/>
    <property type="match status" value="1"/>
</dbReference>
<keyword evidence="3 6" id="KW-0547">Nucleotide-binding</keyword>
<dbReference type="EMBL" id="JAPWTK010000431">
    <property type="protein sequence ID" value="KAJ8940449.1"/>
    <property type="molecule type" value="Genomic_DNA"/>
</dbReference>
<keyword evidence="10" id="KW-1185">Reference proteome</keyword>
<dbReference type="GO" id="GO:0005524">
    <property type="term" value="F:ATP binding"/>
    <property type="evidence" value="ECO:0007669"/>
    <property type="project" value="UniProtKB-UniRule"/>
</dbReference>
<comment type="similarity">
    <text evidence="7">Belongs to the protein kinase superfamily.</text>
</comment>
<sequence length="363" mass="41580">IDDTKTLSEIYEFVEEIGHGSYGIVISAIEKHTAKNYAIKIVNKFTAGINKLEEVYGEIRILKLVEHPNIIHLEKVYESPRKLYMVFERCSKNLYTQKKQFSEKVCKKIIRQLVGAVHYLHKHDIVHRDIKMENILLATNPDNPCDEFFIKLSDFGLSIVKNGSGIHGMLKEYCGTSIYMPPEMLLQHTYSELCDVWAVGIILYILLFGKYPFFSTKEEELRPTAAAPPGIISSNVIDFIKSILQKDPVNRITAVEMLKHPWLQDSRCRGRKDESVLNYMKKWRKEMQLCSGEESDWLSAITDLDSATTLNIFTSVTSRIQNGVDASTKGKDTAEKFDSGKCTHYKPQKSQDDSMAVLHYLRK</sequence>
<dbReference type="InterPro" id="IPR008271">
    <property type="entry name" value="Ser/Thr_kinase_AS"/>
</dbReference>
<dbReference type="GO" id="GO:0004674">
    <property type="term" value="F:protein serine/threonine kinase activity"/>
    <property type="evidence" value="ECO:0007669"/>
    <property type="project" value="UniProtKB-KW"/>
</dbReference>
<evidence type="ECO:0000259" key="8">
    <source>
        <dbReference type="PROSITE" id="PS50011"/>
    </source>
</evidence>
<dbReference type="PANTHER" id="PTHR24347">
    <property type="entry name" value="SERINE/THREONINE-PROTEIN KINASE"/>
    <property type="match status" value="1"/>
</dbReference>
<evidence type="ECO:0000256" key="3">
    <source>
        <dbReference type="ARBA" id="ARBA00022741"/>
    </source>
</evidence>
<dbReference type="SMART" id="SM00220">
    <property type="entry name" value="S_TKc"/>
    <property type="match status" value="1"/>
</dbReference>
<dbReference type="Gene3D" id="1.10.510.10">
    <property type="entry name" value="Transferase(Phosphotransferase) domain 1"/>
    <property type="match status" value="1"/>
</dbReference>
<gene>
    <name evidence="9" type="ORF">NQ318_007150</name>
</gene>
<dbReference type="PROSITE" id="PS00108">
    <property type="entry name" value="PROTEIN_KINASE_ST"/>
    <property type="match status" value="1"/>
</dbReference>